<keyword evidence="3 5" id="KW-0346">Stress response</keyword>
<dbReference type="SUPFAM" id="SSF55781">
    <property type="entry name" value="GAF domain-like"/>
    <property type="match status" value="1"/>
</dbReference>
<dbReference type="RefSeq" id="WP_119356774.1">
    <property type="nucleotide sequence ID" value="NZ_BJXM01000001.1"/>
</dbReference>
<reference evidence="7 8" key="1">
    <citation type="submission" date="2018-08" db="EMBL/GenBank/DDBJ databases">
        <title>Meiothermus granaticius genome AF-68 sequencing project.</title>
        <authorList>
            <person name="Da Costa M.S."/>
            <person name="Albuquerque L."/>
            <person name="Raposo P."/>
            <person name="Froufe H.J.C."/>
            <person name="Barroso C.S."/>
            <person name="Egas C."/>
        </authorList>
    </citation>
    <scope>NUCLEOTIDE SEQUENCE [LARGE SCALE GENOMIC DNA]</scope>
    <source>
        <strain evidence="7 8">AF-68</strain>
    </source>
</reference>
<keyword evidence="2 5" id="KW-0805">Transcription regulation</keyword>
<keyword evidence="8" id="KW-1185">Reference proteome</keyword>
<gene>
    <name evidence="5 7" type="primary">hrcA</name>
    <name evidence="7" type="ORF">Mgrana_01273</name>
</gene>
<name>A0A399FAY2_9DEIN</name>
<accession>A0A399FAY2</accession>
<evidence type="ECO:0000256" key="4">
    <source>
        <dbReference type="ARBA" id="ARBA00023163"/>
    </source>
</evidence>
<dbReference type="PANTHER" id="PTHR34824">
    <property type="entry name" value="HEAT-INDUCIBLE TRANSCRIPTION REPRESSOR HRCA"/>
    <property type="match status" value="1"/>
</dbReference>
<evidence type="ECO:0000256" key="5">
    <source>
        <dbReference type="HAMAP-Rule" id="MF_00081"/>
    </source>
</evidence>
<organism evidence="7 8">
    <name type="scientific">Meiothermus granaticius NBRC 107808</name>
    <dbReference type="NCBI Taxonomy" id="1227551"/>
    <lineage>
        <taxon>Bacteria</taxon>
        <taxon>Thermotogati</taxon>
        <taxon>Deinococcota</taxon>
        <taxon>Deinococci</taxon>
        <taxon>Thermales</taxon>
        <taxon>Thermaceae</taxon>
        <taxon>Meiothermus</taxon>
    </lineage>
</organism>
<keyword evidence="4 5" id="KW-0804">Transcription</keyword>
<dbReference type="InterPro" id="IPR021153">
    <property type="entry name" value="HrcA_C"/>
</dbReference>
<dbReference type="SUPFAM" id="SSF46785">
    <property type="entry name" value="Winged helix' DNA-binding domain"/>
    <property type="match status" value="1"/>
</dbReference>
<keyword evidence="1 5" id="KW-0678">Repressor</keyword>
<dbReference type="InterPro" id="IPR036388">
    <property type="entry name" value="WH-like_DNA-bd_sf"/>
</dbReference>
<evidence type="ECO:0000256" key="1">
    <source>
        <dbReference type="ARBA" id="ARBA00022491"/>
    </source>
</evidence>
<dbReference type="OrthoDB" id="9783139at2"/>
<dbReference type="GO" id="GO:0045892">
    <property type="term" value="P:negative regulation of DNA-templated transcription"/>
    <property type="evidence" value="ECO:0007669"/>
    <property type="project" value="UniProtKB-UniRule"/>
</dbReference>
<evidence type="ECO:0000259" key="6">
    <source>
        <dbReference type="Pfam" id="PF01628"/>
    </source>
</evidence>
<comment type="similarity">
    <text evidence="5">Belongs to the HrcA family.</text>
</comment>
<evidence type="ECO:0000256" key="3">
    <source>
        <dbReference type="ARBA" id="ARBA00023016"/>
    </source>
</evidence>
<dbReference type="EMBL" id="QWLB01000013">
    <property type="protein sequence ID" value="RIH92865.1"/>
    <property type="molecule type" value="Genomic_DNA"/>
</dbReference>
<comment type="caution">
    <text evidence="7">The sequence shown here is derived from an EMBL/GenBank/DDBJ whole genome shotgun (WGS) entry which is preliminary data.</text>
</comment>
<sequence>MTERQRRILHLLVDSYIATQTPVASSILAQQLSLSPATTRYELIELEDAGLVTKPHTSAGRIPTRQGFRHYALSKLPPTPFPQATLDRLAQALSGAGGRREELVVQVASRLSGYPAMLRLKPRHAPKLLQVHLSQLAPGKVLAVGVMEGGRVREVRLELSFSPSDAQLNEAEGRLHGPLEALSPQEAPSLALRELFEAVRRAFAQGSLEEYREGVGLLLSEPEAQNLSFLRQALSLFESPGDETLTPPGGLNVRVGEGEGLSLVQAGVAMSDTIGELSLLGPVRMRYGQALSVAYALGQVYMGQQASQASR</sequence>
<evidence type="ECO:0000313" key="7">
    <source>
        <dbReference type="EMBL" id="RIH92865.1"/>
    </source>
</evidence>
<dbReference type="GO" id="GO:0003677">
    <property type="term" value="F:DNA binding"/>
    <property type="evidence" value="ECO:0007669"/>
    <property type="project" value="InterPro"/>
</dbReference>
<protein>
    <recommendedName>
        <fullName evidence="5">Heat-inducible transcription repressor HrcA</fullName>
    </recommendedName>
</protein>
<feature type="domain" description="Heat-inducible transcription repressor HrcA C-terminal" evidence="6">
    <location>
        <begin position="104"/>
        <end position="289"/>
    </location>
</feature>
<dbReference type="InterPro" id="IPR036390">
    <property type="entry name" value="WH_DNA-bd_sf"/>
</dbReference>
<evidence type="ECO:0000256" key="2">
    <source>
        <dbReference type="ARBA" id="ARBA00023015"/>
    </source>
</evidence>
<dbReference type="PIRSF" id="PIRSF005485">
    <property type="entry name" value="HrcA"/>
    <property type="match status" value="1"/>
</dbReference>
<dbReference type="PANTHER" id="PTHR34824:SF1">
    <property type="entry name" value="HEAT-INDUCIBLE TRANSCRIPTION REPRESSOR HRCA"/>
    <property type="match status" value="1"/>
</dbReference>
<proteinExistence type="inferred from homology"/>
<dbReference type="InterPro" id="IPR002571">
    <property type="entry name" value="HrcA"/>
</dbReference>
<dbReference type="AlphaFoldDB" id="A0A399FAY2"/>
<dbReference type="Pfam" id="PF01628">
    <property type="entry name" value="HrcA"/>
    <property type="match status" value="1"/>
</dbReference>
<dbReference type="HAMAP" id="MF_00081">
    <property type="entry name" value="HrcA"/>
    <property type="match status" value="1"/>
</dbReference>
<evidence type="ECO:0000313" key="8">
    <source>
        <dbReference type="Proteomes" id="UP000266178"/>
    </source>
</evidence>
<comment type="function">
    <text evidence="5">Negative regulator of class I heat shock genes (grpE-dnaK-dnaJ and groELS operons). Prevents heat-shock induction of these operons.</text>
</comment>
<dbReference type="Proteomes" id="UP000266178">
    <property type="component" value="Unassembled WGS sequence"/>
</dbReference>
<dbReference type="Gene3D" id="1.10.10.10">
    <property type="entry name" value="Winged helix-like DNA-binding domain superfamily/Winged helix DNA-binding domain"/>
    <property type="match status" value="1"/>
</dbReference>